<name>A0A4Q5A5I7_9BIFI</name>
<organism evidence="5 6">
    <name type="scientific">Bifidobacterium pseudolongum subsp. globosum</name>
    <dbReference type="NCBI Taxonomy" id="1690"/>
    <lineage>
        <taxon>Bacteria</taxon>
        <taxon>Bacillati</taxon>
        <taxon>Actinomycetota</taxon>
        <taxon>Actinomycetes</taxon>
        <taxon>Bifidobacteriales</taxon>
        <taxon>Bifidobacteriaceae</taxon>
        <taxon>Bifidobacterium</taxon>
    </lineage>
</organism>
<feature type="domain" description="AAA+ ATPase" evidence="4">
    <location>
        <begin position="108"/>
        <end position="241"/>
    </location>
</feature>
<dbReference type="InterPro" id="IPR047661">
    <property type="entry name" value="IstB"/>
</dbReference>
<dbReference type="Gene3D" id="3.40.50.300">
    <property type="entry name" value="P-loop containing nucleotide triphosphate hydrolases"/>
    <property type="match status" value="1"/>
</dbReference>
<dbReference type="InterPro" id="IPR002611">
    <property type="entry name" value="IstB_ATP-bd"/>
</dbReference>
<dbReference type="InterPro" id="IPR027417">
    <property type="entry name" value="P-loop_NTPase"/>
</dbReference>
<dbReference type="PANTHER" id="PTHR30050">
    <property type="entry name" value="CHROMOSOMAL REPLICATION INITIATOR PROTEIN DNAA"/>
    <property type="match status" value="1"/>
</dbReference>
<evidence type="ECO:0000256" key="2">
    <source>
        <dbReference type="ARBA" id="ARBA00022741"/>
    </source>
</evidence>
<dbReference type="InterPro" id="IPR003593">
    <property type="entry name" value="AAA+_ATPase"/>
</dbReference>
<protein>
    <submittedName>
        <fullName evidence="5">ATPase AAA</fullName>
    </submittedName>
</protein>
<dbReference type="Pfam" id="PF01695">
    <property type="entry name" value="IstB_IS21"/>
    <property type="match status" value="1"/>
</dbReference>
<gene>
    <name evidence="5" type="ORF">PG2071B_1520</name>
</gene>
<evidence type="ECO:0000259" key="4">
    <source>
        <dbReference type="SMART" id="SM00382"/>
    </source>
</evidence>
<comment type="similarity">
    <text evidence="1">Belongs to the IS21/IS1162 putative ATP-binding protein family.</text>
</comment>
<reference evidence="5 6" key="1">
    <citation type="submission" date="2018-12" db="EMBL/GenBank/DDBJ databases">
        <title>Unveiling genomic diversity among members of the Bifidobacterium pseudolongum species, a widely distributed gut commensal of the animal kingdom.</title>
        <authorList>
            <person name="Lugli G.A."/>
            <person name="Duranti S."/>
            <person name="Albert K."/>
            <person name="Mancabelli L."/>
            <person name="Napoli S."/>
            <person name="Viappiani A."/>
            <person name="Anzalone R."/>
            <person name="Longhi G."/>
            <person name="Milani C."/>
            <person name="Turroni F."/>
            <person name="Alessandri G."/>
            <person name="Sela D.A."/>
            <person name="Van Sinderen D."/>
            <person name="Ventura M."/>
        </authorList>
    </citation>
    <scope>NUCLEOTIDE SEQUENCE [LARGE SCALE GENOMIC DNA]</scope>
    <source>
        <strain evidence="5 6">2071B</strain>
    </source>
</reference>
<dbReference type="PIRSF" id="PIRSF003073">
    <property type="entry name" value="DNAC_TnpB_IstB"/>
    <property type="match status" value="1"/>
</dbReference>
<evidence type="ECO:0000313" key="6">
    <source>
        <dbReference type="Proteomes" id="UP000291187"/>
    </source>
</evidence>
<keyword evidence="3" id="KW-0067">ATP-binding</keyword>
<dbReference type="SUPFAM" id="SSF52540">
    <property type="entry name" value="P-loop containing nucleoside triphosphate hydrolases"/>
    <property type="match status" value="1"/>
</dbReference>
<dbReference type="GO" id="GO:0006260">
    <property type="term" value="P:DNA replication"/>
    <property type="evidence" value="ECO:0007669"/>
    <property type="project" value="TreeGrafter"/>
</dbReference>
<evidence type="ECO:0000256" key="3">
    <source>
        <dbReference type="ARBA" id="ARBA00022840"/>
    </source>
</evidence>
<evidence type="ECO:0000313" key="5">
    <source>
        <dbReference type="EMBL" id="RYQ17149.1"/>
    </source>
</evidence>
<dbReference type="SMART" id="SM00382">
    <property type="entry name" value="AAA"/>
    <property type="match status" value="1"/>
</dbReference>
<dbReference type="EMBL" id="RYUM01000022">
    <property type="protein sequence ID" value="RYQ17149.1"/>
    <property type="molecule type" value="Genomic_DNA"/>
</dbReference>
<comment type="caution">
    <text evidence="5">The sequence shown here is derived from an EMBL/GenBank/DDBJ whole genome shotgun (WGS) entry which is preliminary data.</text>
</comment>
<dbReference type="CDD" id="cd00009">
    <property type="entry name" value="AAA"/>
    <property type="match status" value="1"/>
</dbReference>
<keyword evidence="2" id="KW-0547">Nucleotide-binding</keyword>
<evidence type="ECO:0000256" key="1">
    <source>
        <dbReference type="ARBA" id="ARBA00008059"/>
    </source>
</evidence>
<dbReference type="PANTHER" id="PTHR30050:SF4">
    <property type="entry name" value="ATP-BINDING PROTEIN RV3427C IN INSERTION SEQUENCE-RELATED"/>
    <property type="match status" value="1"/>
</dbReference>
<dbReference type="GO" id="GO:0005524">
    <property type="term" value="F:ATP binding"/>
    <property type="evidence" value="ECO:0007669"/>
    <property type="project" value="UniProtKB-KW"/>
</dbReference>
<dbReference type="Proteomes" id="UP000291187">
    <property type="component" value="Unassembled WGS sequence"/>
</dbReference>
<dbReference type="NCBIfam" id="NF038214">
    <property type="entry name" value="IS21_help_AAA"/>
    <property type="match status" value="1"/>
</dbReference>
<proteinExistence type="inferred from homology"/>
<accession>A0A4Q5A5I7</accession>
<dbReference type="InterPro" id="IPR028350">
    <property type="entry name" value="DNAC/IstB-like"/>
</dbReference>
<dbReference type="AlphaFoldDB" id="A0A4Q5A5I7"/>
<sequence length="256" mass="29080">MNTTNTAKRRRATTLAQQERILDMATSLPSTKSVLREVMAEATTANLDLIERWFGLEIEQHARSRKARLIRQDGFPTAKSLDGYDWSRLKMPADWGRGRLESLEFIEHAEDLVLYGNVGCGKTHLAVAIGRLACLNNIPVRFFTASDLLMRLRRAKNDNRLDHELAAIGKARLVIIDEFGYMPIDEEGSRLLFQVISDSYETRSIIYTTNIEFSGWGRILGDANMAAALIDRTVHHGRLIRFQGESYRSQHALMTK</sequence>